<dbReference type="EMBL" id="CAXAMM010002225">
    <property type="protein sequence ID" value="CAK8995325.1"/>
    <property type="molecule type" value="Genomic_DNA"/>
</dbReference>
<reference evidence="3 4" key="1">
    <citation type="submission" date="2024-02" db="EMBL/GenBank/DDBJ databases">
        <authorList>
            <person name="Chen Y."/>
            <person name="Shah S."/>
            <person name="Dougan E. K."/>
            <person name="Thang M."/>
            <person name="Chan C."/>
        </authorList>
    </citation>
    <scope>NUCLEOTIDE SEQUENCE [LARGE SCALE GENOMIC DNA]</scope>
</reference>
<keyword evidence="2" id="KW-1133">Transmembrane helix</keyword>
<feature type="transmembrane region" description="Helical" evidence="2">
    <location>
        <begin position="235"/>
        <end position="253"/>
    </location>
</feature>
<evidence type="ECO:0000256" key="2">
    <source>
        <dbReference type="SAM" id="Phobius"/>
    </source>
</evidence>
<feature type="transmembrane region" description="Helical" evidence="2">
    <location>
        <begin position="149"/>
        <end position="175"/>
    </location>
</feature>
<protein>
    <submittedName>
        <fullName evidence="3">Uncharacterized protein</fullName>
    </submittedName>
</protein>
<dbReference type="Proteomes" id="UP001642464">
    <property type="component" value="Unassembled WGS sequence"/>
</dbReference>
<comment type="caution">
    <text evidence="3">The sequence shown here is derived from an EMBL/GenBank/DDBJ whole genome shotgun (WGS) entry which is preliminary data.</text>
</comment>
<name>A0ABP0HYP2_9DINO</name>
<proteinExistence type="predicted"/>
<gene>
    <name evidence="3" type="ORF">SCF082_LOCUS4308</name>
</gene>
<evidence type="ECO:0000313" key="3">
    <source>
        <dbReference type="EMBL" id="CAK8995325.1"/>
    </source>
</evidence>
<evidence type="ECO:0000256" key="1">
    <source>
        <dbReference type="SAM" id="MobiDB-lite"/>
    </source>
</evidence>
<sequence>MELNKKRLRNAKRVAAHGSLRQRLFDRRGVQGGQEGAVVALVTQIAAVAGSEAPPEEWWPSEEEEAWRTQWRTPPPHAGQWNCAAEGYLLQDRVSDQVYGARKPDIPVALAEEAASEEQPFRGAGLCGSARANRDGLAKMAVLRTLLQLGAPVFVQLAMRPGGLVLSILLALLVAHRTFVPGAAPSTPTQRTSTQLTRPPHGASTTARAEGGGPERPPRSAPEEIEMEVEVLDGATASLGFFVVVGILIFICLQGEVNQGAIGNPTAAY</sequence>
<feature type="compositionally biased region" description="Polar residues" evidence="1">
    <location>
        <begin position="186"/>
        <end position="207"/>
    </location>
</feature>
<evidence type="ECO:0000313" key="4">
    <source>
        <dbReference type="Proteomes" id="UP001642464"/>
    </source>
</evidence>
<keyword evidence="2" id="KW-0812">Transmembrane</keyword>
<organism evidence="3 4">
    <name type="scientific">Durusdinium trenchii</name>
    <dbReference type="NCBI Taxonomy" id="1381693"/>
    <lineage>
        <taxon>Eukaryota</taxon>
        <taxon>Sar</taxon>
        <taxon>Alveolata</taxon>
        <taxon>Dinophyceae</taxon>
        <taxon>Suessiales</taxon>
        <taxon>Symbiodiniaceae</taxon>
        <taxon>Durusdinium</taxon>
    </lineage>
</organism>
<accession>A0ABP0HYP2</accession>
<keyword evidence="4" id="KW-1185">Reference proteome</keyword>
<keyword evidence="2" id="KW-0472">Membrane</keyword>
<feature type="region of interest" description="Disordered" evidence="1">
    <location>
        <begin position="183"/>
        <end position="222"/>
    </location>
</feature>